<protein>
    <recommendedName>
        <fullName evidence="1">Fibronectin type-III domain-containing protein</fullName>
    </recommendedName>
</protein>
<gene>
    <name evidence="2" type="ORF">EFY79_16795</name>
</gene>
<evidence type="ECO:0000259" key="1">
    <source>
        <dbReference type="PROSITE" id="PS50853"/>
    </source>
</evidence>
<reference evidence="2 3" key="1">
    <citation type="submission" date="2018-11" db="EMBL/GenBank/DDBJ databases">
        <title>Draft genome sequence of Ferruginibacter sp. BO-59.</title>
        <authorList>
            <person name="Im W.T."/>
        </authorList>
    </citation>
    <scope>NUCLEOTIDE SEQUENCE [LARGE SCALE GENOMIC DNA]</scope>
    <source>
        <strain evidence="2 3">BO-59</strain>
    </source>
</reference>
<organism evidence="2 3">
    <name type="scientific">Hanamia caeni</name>
    <dbReference type="NCBI Taxonomy" id="2294116"/>
    <lineage>
        <taxon>Bacteria</taxon>
        <taxon>Pseudomonadati</taxon>
        <taxon>Bacteroidota</taxon>
        <taxon>Chitinophagia</taxon>
        <taxon>Chitinophagales</taxon>
        <taxon>Chitinophagaceae</taxon>
        <taxon>Hanamia</taxon>
    </lineage>
</organism>
<dbReference type="InterPro" id="IPR003961">
    <property type="entry name" value="FN3_dom"/>
</dbReference>
<feature type="domain" description="Fibronectin type-III" evidence="1">
    <location>
        <begin position="119"/>
        <end position="207"/>
    </location>
</feature>
<proteinExistence type="predicted"/>
<dbReference type="PROSITE" id="PS50853">
    <property type="entry name" value="FN3"/>
    <property type="match status" value="1"/>
</dbReference>
<comment type="caution">
    <text evidence="2">The sequence shown here is derived from an EMBL/GenBank/DDBJ whole genome shotgun (WGS) entry which is preliminary data.</text>
</comment>
<dbReference type="Gene3D" id="2.60.40.10">
    <property type="entry name" value="Immunoglobulins"/>
    <property type="match status" value="1"/>
</dbReference>
<dbReference type="EMBL" id="RJJR01000015">
    <property type="protein sequence ID" value="RNI33967.1"/>
    <property type="molecule type" value="Genomic_DNA"/>
</dbReference>
<dbReference type="RefSeq" id="WP_123121907.1">
    <property type="nucleotide sequence ID" value="NZ_RJJR01000015.1"/>
</dbReference>
<dbReference type="Proteomes" id="UP000267223">
    <property type="component" value="Unassembled WGS sequence"/>
</dbReference>
<dbReference type="CDD" id="cd00063">
    <property type="entry name" value="FN3"/>
    <property type="match status" value="1"/>
</dbReference>
<sequence length="207" mass="22414">MKKFFRKVVKTFKKLADPNLLTFGQNVTASMAAAVTTFPTPVPSLESINTELGNYAELLQTSASRDKVQVQLKNQSKFTLTQMLSQLADYVNSITTDAALLASSGFDLNKLPQPITITAPENPALSDNGSSGQLVLKFKAVKGASSYVFQYTSDPTLQESSWVSFPATTTSFTFTGLTKGTTYYCRALSVGANQQVKASIVLNRISQ</sequence>
<accession>A0A3M9N9F9</accession>
<evidence type="ECO:0000313" key="3">
    <source>
        <dbReference type="Proteomes" id="UP000267223"/>
    </source>
</evidence>
<name>A0A3M9N9F9_9BACT</name>
<dbReference type="SUPFAM" id="SSF49265">
    <property type="entry name" value="Fibronectin type III"/>
    <property type="match status" value="1"/>
</dbReference>
<dbReference type="InterPro" id="IPR013783">
    <property type="entry name" value="Ig-like_fold"/>
</dbReference>
<keyword evidence="3" id="KW-1185">Reference proteome</keyword>
<dbReference type="OrthoDB" id="656121at2"/>
<dbReference type="InterPro" id="IPR036116">
    <property type="entry name" value="FN3_sf"/>
</dbReference>
<dbReference type="AlphaFoldDB" id="A0A3M9N9F9"/>
<evidence type="ECO:0000313" key="2">
    <source>
        <dbReference type="EMBL" id="RNI33967.1"/>
    </source>
</evidence>